<organism evidence="2 3">
    <name type="scientific">Amorphotheca resinae ATCC 22711</name>
    <dbReference type="NCBI Taxonomy" id="857342"/>
    <lineage>
        <taxon>Eukaryota</taxon>
        <taxon>Fungi</taxon>
        <taxon>Dikarya</taxon>
        <taxon>Ascomycota</taxon>
        <taxon>Pezizomycotina</taxon>
        <taxon>Leotiomycetes</taxon>
        <taxon>Helotiales</taxon>
        <taxon>Amorphothecaceae</taxon>
        <taxon>Amorphotheca</taxon>
    </lineage>
</organism>
<dbReference type="AlphaFoldDB" id="A0A2T3AU06"/>
<name>A0A2T3AU06_AMORE</name>
<accession>A0A2T3AU06</accession>
<dbReference type="InParanoid" id="A0A2T3AU06"/>
<evidence type="ECO:0000313" key="2">
    <source>
        <dbReference type="EMBL" id="PSS10960.1"/>
    </source>
</evidence>
<dbReference type="RefSeq" id="XP_024718139.1">
    <property type="nucleotide sequence ID" value="XM_024867739.1"/>
</dbReference>
<evidence type="ECO:0000256" key="1">
    <source>
        <dbReference type="SAM" id="MobiDB-lite"/>
    </source>
</evidence>
<dbReference type="EMBL" id="KZ679016">
    <property type="protein sequence ID" value="PSS10960.1"/>
    <property type="molecule type" value="Genomic_DNA"/>
</dbReference>
<feature type="region of interest" description="Disordered" evidence="1">
    <location>
        <begin position="1"/>
        <end position="22"/>
    </location>
</feature>
<proteinExistence type="predicted"/>
<dbReference type="GeneID" id="36575820"/>
<dbReference type="Proteomes" id="UP000241818">
    <property type="component" value="Unassembled WGS sequence"/>
</dbReference>
<protein>
    <submittedName>
        <fullName evidence="2">Uncharacterized protein</fullName>
    </submittedName>
</protein>
<feature type="compositionally biased region" description="Polar residues" evidence="1">
    <location>
        <begin position="10"/>
        <end position="22"/>
    </location>
</feature>
<dbReference type="OrthoDB" id="5235440at2759"/>
<reference evidence="2 3" key="1">
    <citation type="journal article" date="2018" name="New Phytol.">
        <title>Comparative genomics and transcriptomics depict ericoid mycorrhizal fungi as versatile saprotrophs and plant mutualists.</title>
        <authorList>
            <person name="Martino E."/>
            <person name="Morin E."/>
            <person name="Grelet G.A."/>
            <person name="Kuo A."/>
            <person name="Kohler A."/>
            <person name="Daghino S."/>
            <person name="Barry K.W."/>
            <person name="Cichocki N."/>
            <person name="Clum A."/>
            <person name="Dockter R.B."/>
            <person name="Hainaut M."/>
            <person name="Kuo R.C."/>
            <person name="LaButti K."/>
            <person name="Lindahl B.D."/>
            <person name="Lindquist E.A."/>
            <person name="Lipzen A."/>
            <person name="Khouja H.R."/>
            <person name="Magnuson J."/>
            <person name="Murat C."/>
            <person name="Ohm R.A."/>
            <person name="Singer S.W."/>
            <person name="Spatafora J.W."/>
            <person name="Wang M."/>
            <person name="Veneault-Fourrey C."/>
            <person name="Henrissat B."/>
            <person name="Grigoriev I.V."/>
            <person name="Martin F.M."/>
            <person name="Perotto S."/>
        </authorList>
    </citation>
    <scope>NUCLEOTIDE SEQUENCE [LARGE SCALE GENOMIC DNA]</scope>
    <source>
        <strain evidence="2 3">ATCC 22711</strain>
    </source>
</reference>
<keyword evidence="3" id="KW-1185">Reference proteome</keyword>
<sequence length="378" mass="42746">METAVPAPSTPVSRPQVSDPNLDASRQTFEETLAPDVIAELREALKWNWFIIARDEHRQQLQHNWSPPDSRRLGSNMIRLIRIPQERGDSLPGVPKWSEPSFCNKATVFYWMQSATVNGGDSDGLVILGSIWNAWADALGRQPQFQLEDFFAVPVHVPSKAAKTVPEILRAQKYICSQVRGTLEKKGDGAERDPRYFRLHPLCEALTAVFDEYKYVGPSYRRQADGFRHYDNVAQHQSILLVRTGKEDRLSAPISFNSLKHKALPLGRNEDMGLIDIIRIPLQVGVRFVANLLLREEAAFPESVLGGSYISKEPNHPFVKCEREAFAWGEEQLASLQEDGKISSSSTATDVLHALLLHNRHDKDPEYYAPPPFKIDWV</sequence>
<evidence type="ECO:0000313" key="3">
    <source>
        <dbReference type="Proteomes" id="UP000241818"/>
    </source>
</evidence>
<gene>
    <name evidence="2" type="ORF">M430DRAFT_45067</name>
</gene>